<accession>A0AA87TF74</accession>
<organism evidence="2 3">
    <name type="scientific">Treponema medium ATCC 700293</name>
    <dbReference type="NCBI Taxonomy" id="1125700"/>
    <lineage>
        <taxon>Bacteria</taxon>
        <taxon>Pseudomonadati</taxon>
        <taxon>Spirochaetota</taxon>
        <taxon>Spirochaetia</taxon>
        <taxon>Spirochaetales</taxon>
        <taxon>Treponemataceae</taxon>
        <taxon>Treponema</taxon>
    </lineage>
</organism>
<comment type="caution">
    <text evidence="2">The sequence shown here is derived from an EMBL/GenBank/DDBJ whole genome shotgun (WGS) entry which is preliminary data.</text>
</comment>
<evidence type="ECO:0000256" key="1">
    <source>
        <dbReference type="SAM" id="Coils"/>
    </source>
</evidence>
<dbReference type="CDD" id="cd00267">
    <property type="entry name" value="ABC_ATPase"/>
    <property type="match status" value="1"/>
</dbReference>
<gene>
    <name evidence="2" type="ORF">HMPREF9195_01001</name>
</gene>
<keyword evidence="1" id="KW-0175">Coiled coil</keyword>
<dbReference type="Gene3D" id="3.40.50.300">
    <property type="entry name" value="P-loop containing nucleotide triphosphate hydrolases"/>
    <property type="match status" value="1"/>
</dbReference>
<evidence type="ECO:0000313" key="2">
    <source>
        <dbReference type="EMBL" id="EPF29216.1"/>
    </source>
</evidence>
<dbReference type="InterPro" id="IPR027417">
    <property type="entry name" value="P-loop_NTPase"/>
</dbReference>
<dbReference type="SUPFAM" id="SSF52540">
    <property type="entry name" value="P-loop containing nucleoside triphosphate hydrolases"/>
    <property type="match status" value="1"/>
</dbReference>
<name>A0AA87TF74_TREMD</name>
<feature type="coiled-coil region" evidence="1">
    <location>
        <begin position="701"/>
        <end position="728"/>
    </location>
</feature>
<proteinExistence type="predicted"/>
<feature type="coiled-coil region" evidence="1">
    <location>
        <begin position="248"/>
        <end position="275"/>
    </location>
</feature>
<evidence type="ECO:0000313" key="3">
    <source>
        <dbReference type="Proteomes" id="UP000014634"/>
    </source>
</evidence>
<dbReference type="EMBL" id="ATFE01000006">
    <property type="protein sequence ID" value="EPF29216.1"/>
    <property type="molecule type" value="Genomic_DNA"/>
</dbReference>
<dbReference type="Pfam" id="PF13558">
    <property type="entry name" value="SbcC_Walker_B"/>
    <property type="match status" value="1"/>
</dbReference>
<sequence>MQFDLLKTEDIDKNGMYLDFFQVYNWGVFDSKVYTMRCGKKATLLTGLNGSGKTTLVDAFLSLIVPPRQRFYNQSAGAESKRERDEISYVLGTYGNKREEEFTSGTAKNLRTKENCISILLGCFVLGDDQRPITLMQVRFFSGGGALQKIYSITHTRLSIEEIQKAGIDFTPQSNWKKRMTEVFGTKFYADNFAPYAEAFSQLAGLRSDRALYLFSQTVGLKGVGNLNDFIRTYMFEGRDTERDFDDLVKHYEELSQIYNEIEKAQEQLRLLQEILDAGKIFEDCEQKNRTLKQFKMILQLWYIQTVLDTITKRIVVLQQEKLLADNKRNILEAEIKQLDADMDSLKAVIQKNSTAILIKEIEHKIQFNELRLQTCRNNVRDYEQCARVLSLEIPQTEKKFNANAALLPKLREKLSKEKDDLYESSLERNAQNQVNKKEEQAIIEELESLSKRTTNIPAHNIGIRDQICAHIGCSEKELVFAGELLQVAKEESRWEAAIEKLLHNFSLCLLVPPHLYTKVNKYAATHNLRGRLVYLKTDTKPQLKKSFPEKNSLIAKLEIQKKHELSDWLEAYLYDTFDYICTDDTEAFSRAAKALTSTGLIKSKIRHEKDDRPQQPGRQAFVLGWDNIQKRQELSFSLKKLQNEIEKDDTALEDSKKKQDDITDQLTILSSLEKMQFWDDLDVQKYSAALNASLEEKEAILRGDKELRQLENKLQGLQIEKQTKEEARTAYIETSSKAEQQLTDIRIKQERFTAQLHQYADGESEETQRALAIFTEHFSVQKTFEQSEAVDTERDRIELALNKESEQAETAVRNAERKVREKMSAVKNPKPDIKRKFPSWEADVRDFQVEVSGLADFQAFYDRVNRDDLPSCRKKFKLIFNEHVKNDITNFKTILDTGRQQIIVGIEELNKSLKTIPYSKNPPTYIKLENRKTTDQSIKDFQALLLAALPDSASIFNRTSGSEFEEYKKIETLIAYLKENDPRRKKVLDVRQWFNFAAIEYYLNDNTQKQYYEDSASLSGGEKSKLTYTILASAIAFQFGITGGEGYSLRLVIIDEVFSKIDMDNSCYAMELFKEIGLQMILVTPMDKINIVEDYIASVHITEKHNDNTSRLLNITIDRYREEKEQYDKC</sequence>
<feature type="coiled-coil region" evidence="1">
    <location>
        <begin position="799"/>
        <end position="826"/>
    </location>
</feature>
<dbReference type="Gene3D" id="3.40.1140.10">
    <property type="match status" value="1"/>
</dbReference>
<dbReference type="RefSeq" id="WP_016522960.1">
    <property type="nucleotide sequence ID" value="NZ_KE332517.1"/>
</dbReference>
<dbReference type="AlphaFoldDB" id="A0AA87TF74"/>
<dbReference type="Proteomes" id="UP000014634">
    <property type="component" value="Unassembled WGS sequence"/>
</dbReference>
<dbReference type="Pfam" id="PF13555">
    <property type="entry name" value="AAA_29"/>
    <property type="match status" value="1"/>
</dbReference>
<reference evidence="2 3" key="1">
    <citation type="submission" date="2013-04" db="EMBL/GenBank/DDBJ databases">
        <title>The Genome Sequence of Treponema medium ATCC 700293.</title>
        <authorList>
            <consortium name="The Broad Institute Genomics Platform"/>
            <person name="Earl A."/>
            <person name="Ward D."/>
            <person name="Feldgarden M."/>
            <person name="Gevers D."/>
            <person name="Leonetti C."/>
            <person name="Blanton J.M."/>
            <person name="Dewhirst F.E."/>
            <person name="Izard J."/>
            <person name="Walker B."/>
            <person name="Young S."/>
            <person name="Zeng Q."/>
            <person name="Gargeya S."/>
            <person name="Fitzgerald M."/>
            <person name="Haas B."/>
            <person name="Abouelleil A."/>
            <person name="Allen A.W."/>
            <person name="Alvarado L."/>
            <person name="Arachchi H.M."/>
            <person name="Berlin A.M."/>
            <person name="Chapman S.B."/>
            <person name="Gainer-Dewar J."/>
            <person name="Goldberg J."/>
            <person name="Griggs A."/>
            <person name="Gujja S."/>
            <person name="Hansen M."/>
            <person name="Howarth C."/>
            <person name="Imamovic A."/>
            <person name="Ireland A."/>
            <person name="Larimer J."/>
            <person name="McCowan C."/>
            <person name="Murphy C."/>
            <person name="Pearson M."/>
            <person name="Poon T.W."/>
            <person name="Priest M."/>
            <person name="Roberts A."/>
            <person name="Saif S."/>
            <person name="Shea T."/>
            <person name="Sisk P."/>
            <person name="Sykes S."/>
            <person name="Wortman J."/>
            <person name="Nusbaum C."/>
            <person name="Birren B."/>
        </authorList>
    </citation>
    <scope>NUCLEOTIDE SEQUENCE [LARGE SCALE GENOMIC DNA]</scope>
    <source>
        <strain evidence="2 3">ATCC 700293</strain>
    </source>
</reference>
<feature type="coiled-coil region" evidence="1">
    <location>
        <begin position="329"/>
        <end position="379"/>
    </location>
</feature>
<protein>
    <submittedName>
        <fullName evidence="2">Uncharacterized protein</fullName>
    </submittedName>
</protein>